<evidence type="ECO:0000256" key="1">
    <source>
        <dbReference type="SAM" id="Phobius"/>
    </source>
</evidence>
<name>A0ABV5PH84_STRCM</name>
<protein>
    <submittedName>
        <fullName evidence="3">SPFH domain-containing protein</fullName>
    </submittedName>
</protein>
<dbReference type="Pfam" id="PF01145">
    <property type="entry name" value="Band_7"/>
    <property type="match status" value="1"/>
</dbReference>
<dbReference type="Proteomes" id="UP001589718">
    <property type="component" value="Unassembled WGS sequence"/>
</dbReference>
<dbReference type="SMART" id="SM00244">
    <property type="entry name" value="PHB"/>
    <property type="match status" value="1"/>
</dbReference>
<feature type="transmembrane region" description="Helical" evidence="1">
    <location>
        <begin position="115"/>
        <end position="137"/>
    </location>
</feature>
<keyword evidence="4" id="KW-1185">Reference proteome</keyword>
<sequence length="358" mass="37380">MTTDSTSTSTGTGAAGVVSATSRHPVIRNEATTEIPVHLLFRDEAERAGAPAPRAAGAADRVPVERPGPAGPGWAAVAVGLAALAGSAAVLWWAGLAPGPVRGVLGLPPRRYDGMGTAAWGALAGLFVVGLGAFGGLTRGREGQASVLSLFGAYRGSVRRTGLMWLNPLLVRRRVDVTLKHWRSEPLPVADRSGIPLRVVVLVVWRVADTARATLAVTDHAGHLRGQVEAGLARVFSRLPADAFGTKGSGEVRTVRDAAAVGDALTRQVAARAAAAGIEVFSVQPLRIEYAPEVAEAMRRRRFAALDAADRERALAGAVDAVEDTVRGLTGRGLVGELDAYERHALVRELTVAYLGGR</sequence>
<dbReference type="SUPFAM" id="SSF117892">
    <property type="entry name" value="Band 7/SPFH domain"/>
    <property type="match status" value="1"/>
</dbReference>
<dbReference type="RefSeq" id="WP_345222685.1">
    <property type="nucleotide sequence ID" value="NZ_BAAAXE010000013.1"/>
</dbReference>
<dbReference type="InterPro" id="IPR036013">
    <property type="entry name" value="Band_7/SPFH_dom_sf"/>
</dbReference>
<keyword evidence="1" id="KW-0812">Transmembrane</keyword>
<gene>
    <name evidence="3" type="ORF">ACFFTU_21720</name>
</gene>
<proteinExistence type="predicted"/>
<dbReference type="Gene3D" id="3.30.479.30">
    <property type="entry name" value="Band 7 domain"/>
    <property type="match status" value="1"/>
</dbReference>
<evidence type="ECO:0000313" key="4">
    <source>
        <dbReference type="Proteomes" id="UP001589718"/>
    </source>
</evidence>
<organism evidence="3 4">
    <name type="scientific">Streptomyces cremeus</name>
    <dbReference type="NCBI Taxonomy" id="66881"/>
    <lineage>
        <taxon>Bacteria</taxon>
        <taxon>Bacillati</taxon>
        <taxon>Actinomycetota</taxon>
        <taxon>Actinomycetes</taxon>
        <taxon>Kitasatosporales</taxon>
        <taxon>Streptomycetaceae</taxon>
        <taxon>Streptomyces</taxon>
    </lineage>
</organism>
<dbReference type="EMBL" id="JBHMCR010000010">
    <property type="protein sequence ID" value="MFB9522567.1"/>
    <property type="molecule type" value="Genomic_DNA"/>
</dbReference>
<accession>A0ABV5PH84</accession>
<dbReference type="PANTHER" id="PTHR43446:SF1">
    <property type="entry name" value="BAND 7 DOMAIN-CONTAINING PROTEIN"/>
    <property type="match status" value="1"/>
</dbReference>
<keyword evidence="1" id="KW-0472">Membrane</keyword>
<feature type="domain" description="Band 7" evidence="2">
    <location>
        <begin position="135"/>
        <end position="302"/>
    </location>
</feature>
<keyword evidence="1" id="KW-1133">Transmembrane helix</keyword>
<evidence type="ECO:0000313" key="3">
    <source>
        <dbReference type="EMBL" id="MFB9522567.1"/>
    </source>
</evidence>
<dbReference type="InterPro" id="IPR001107">
    <property type="entry name" value="Band_7"/>
</dbReference>
<comment type="caution">
    <text evidence="3">The sequence shown here is derived from an EMBL/GenBank/DDBJ whole genome shotgun (WGS) entry which is preliminary data.</text>
</comment>
<reference evidence="3 4" key="1">
    <citation type="submission" date="2024-09" db="EMBL/GenBank/DDBJ databases">
        <authorList>
            <person name="Sun Q."/>
            <person name="Mori K."/>
        </authorList>
    </citation>
    <scope>NUCLEOTIDE SEQUENCE [LARGE SCALE GENOMIC DNA]</scope>
    <source>
        <strain evidence="3 4">JCM 4362</strain>
    </source>
</reference>
<feature type="transmembrane region" description="Helical" evidence="1">
    <location>
        <begin position="74"/>
        <end position="95"/>
    </location>
</feature>
<evidence type="ECO:0000259" key="2">
    <source>
        <dbReference type="SMART" id="SM00244"/>
    </source>
</evidence>
<dbReference type="PANTHER" id="PTHR43446">
    <property type="entry name" value="MEMBRANE PROTEIN-RELATED"/>
    <property type="match status" value="1"/>
</dbReference>